<dbReference type="InterPro" id="IPR006747">
    <property type="entry name" value="DUF599"/>
</dbReference>
<dbReference type="PANTHER" id="PTHR31168:SF21">
    <property type="entry name" value="EMB|CAB89385.1"/>
    <property type="match status" value="1"/>
</dbReference>
<accession>A0AAV9DL86</accession>
<keyword evidence="1" id="KW-0472">Membrane</keyword>
<reference evidence="2" key="1">
    <citation type="journal article" date="2023" name="Nat. Commun.">
        <title>Diploid and tetraploid genomes of Acorus and the evolution of monocots.</title>
        <authorList>
            <person name="Ma L."/>
            <person name="Liu K.W."/>
            <person name="Li Z."/>
            <person name="Hsiao Y.Y."/>
            <person name="Qi Y."/>
            <person name="Fu T."/>
            <person name="Tang G.D."/>
            <person name="Zhang D."/>
            <person name="Sun W.H."/>
            <person name="Liu D.K."/>
            <person name="Li Y."/>
            <person name="Chen G.Z."/>
            <person name="Liu X.D."/>
            <person name="Liao X.Y."/>
            <person name="Jiang Y.T."/>
            <person name="Yu X."/>
            <person name="Hao Y."/>
            <person name="Huang J."/>
            <person name="Zhao X.W."/>
            <person name="Ke S."/>
            <person name="Chen Y.Y."/>
            <person name="Wu W.L."/>
            <person name="Hsu J.L."/>
            <person name="Lin Y.F."/>
            <person name="Huang M.D."/>
            <person name="Li C.Y."/>
            <person name="Huang L."/>
            <person name="Wang Z.W."/>
            <person name="Zhao X."/>
            <person name="Zhong W.Y."/>
            <person name="Peng D.H."/>
            <person name="Ahmad S."/>
            <person name="Lan S."/>
            <person name="Zhang J.S."/>
            <person name="Tsai W.C."/>
            <person name="Van de Peer Y."/>
            <person name="Liu Z.J."/>
        </authorList>
    </citation>
    <scope>NUCLEOTIDE SEQUENCE</scope>
    <source>
        <strain evidence="2">CP</strain>
    </source>
</reference>
<keyword evidence="1" id="KW-1133">Transmembrane helix</keyword>
<evidence type="ECO:0000313" key="2">
    <source>
        <dbReference type="EMBL" id="KAK1301293.1"/>
    </source>
</evidence>
<feature type="transmembrane region" description="Helical" evidence="1">
    <location>
        <begin position="12"/>
        <end position="33"/>
    </location>
</feature>
<dbReference type="AlphaFoldDB" id="A0AAV9DL86"/>
<name>A0AAV9DL86_ACOCL</name>
<organism evidence="2 3">
    <name type="scientific">Acorus calamus</name>
    <name type="common">Sweet flag</name>
    <dbReference type="NCBI Taxonomy" id="4465"/>
    <lineage>
        <taxon>Eukaryota</taxon>
        <taxon>Viridiplantae</taxon>
        <taxon>Streptophyta</taxon>
        <taxon>Embryophyta</taxon>
        <taxon>Tracheophyta</taxon>
        <taxon>Spermatophyta</taxon>
        <taxon>Magnoliopsida</taxon>
        <taxon>Liliopsida</taxon>
        <taxon>Acoraceae</taxon>
        <taxon>Acorus</taxon>
    </lineage>
</organism>
<dbReference type="EMBL" id="JAUJYO010000012">
    <property type="protein sequence ID" value="KAK1301293.1"/>
    <property type="molecule type" value="Genomic_DNA"/>
</dbReference>
<evidence type="ECO:0000313" key="3">
    <source>
        <dbReference type="Proteomes" id="UP001180020"/>
    </source>
</evidence>
<protein>
    <submittedName>
        <fullName evidence="2">Uncharacterized protein</fullName>
    </submittedName>
</protein>
<dbReference type="Proteomes" id="UP001180020">
    <property type="component" value="Unassembled WGS sequence"/>
</dbReference>
<feature type="transmembrane region" description="Helical" evidence="1">
    <location>
        <begin position="119"/>
        <end position="141"/>
    </location>
</feature>
<proteinExistence type="predicted"/>
<keyword evidence="3" id="KW-1185">Reference proteome</keyword>
<feature type="transmembrane region" description="Helical" evidence="1">
    <location>
        <begin position="176"/>
        <end position="204"/>
    </location>
</feature>
<keyword evidence="1" id="KW-0812">Transmembrane</keyword>
<dbReference type="Pfam" id="PF04654">
    <property type="entry name" value="DUF599"/>
    <property type="match status" value="1"/>
</dbReference>
<dbReference type="PANTHER" id="PTHR31168">
    <property type="entry name" value="OS02G0292800 PROTEIN"/>
    <property type="match status" value="1"/>
</dbReference>
<evidence type="ECO:0000256" key="1">
    <source>
        <dbReference type="SAM" id="Phobius"/>
    </source>
</evidence>
<gene>
    <name evidence="2" type="ORF">QJS10_CPB12g01006</name>
</gene>
<comment type="caution">
    <text evidence="2">The sequence shown here is derived from an EMBL/GenBank/DDBJ whole genome shotgun (WGS) entry which is preliminary data.</text>
</comment>
<reference evidence="2" key="2">
    <citation type="submission" date="2023-06" db="EMBL/GenBank/DDBJ databases">
        <authorList>
            <person name="Ma L."/>
            <person name="Liu K.-W."/>
            <person name="Li Z."/>
            <person name="Hsiao Y.-Y."/>
            <person name="Qi Y."/>
            <person name="Fu T."/>
            <person name="Tang G."/>
            <person name="Zhang D."/>
            <person name="Sun W.-H."/>
            <person name="Liu D.-K."/>
            <person name="Li Y."/>
            <person name="Chen G.-Z."/>
            <person name="Liu X.-D."/>
            <person name="Liao X.-Y."/>
            <person name="Jiang Y.-T."/>
            <person name="Yu X."/>
            <person name="Hao Y."/>
            <person name="Huang J."/>
            <person name="Zhao X.-W."/>
            <person name="Ke S."/>
            <person name="Chen Y.-Y."/>
            <person name="Wu W.-L."/>
            <person name="Hsu J.-L."/>
            <person name="Lin Y.-F."/>
            <person name="Huang M.-D."/>
            <person name="Li C.-Y."/>
            <person name="Huang L."/>
            <person name="Wang Z.-W."/>
            <person name="Zhao X."/>
            <person name="Zhong W.-Y."/>
            <person name="Peng D.-H."/>
            <person name="Ahmad S."/>
            <person name="Lan S."/>
            <person name="Zhang J.-S."/>
            <person name="Tsai W.-C."/>
            <person name="Van De Peer Y."/>
            <person name="Liu Z.-J."/>
        </authorList>
    </citation>
    <scope>NUCLEOTIDE SEQUENCE</scope>
    <source>
        <strain evidence="2">CP</strain>
        <tissue evidence="2">Leaves</tissue>
    </source>
</reference>
<sequence>MVVLQKEYLDLVLAPSGLLLMFGYHLFLLYRILKYPHKTVIGYENHNKNAWVERMLQTETDVGLAINVIASNASTSTYLASLSISLSSLIGTWAGNSNKNFLEEVILGDRSLSTYAIKYISILVCFLIAFTCFMQSVRYYVHASFLISTLDSDLPVKYVQRSVIRGGNFWSLGLRALYFATMFLLWIFGPIPMFTCSVSMVVVLHMLDKNSVPLHQFQFSSTKKRSEKDVTASHRILLGEPTSFL</sequence>